<feature type="region of interest" description="Disordered" evidence="2">
    <location>
        <begin position="1"/>
        <end position="36"/>
    </location>
</feature>
<dbReference type="Proteomes" id="UP000320781">
    <property type="component" value="Unassembled WGS sequence"/>
</dbReference>
<dbReference type="AlphaFoldDB" id="A0A523QHI7"/>
<dbReference type="Gene3D" id="2.60.40.1590">
    <property type="entry name" value="Peptidoglycan hydrolase domains"/>
    <property type="match status" value="1"/>
</dbReference>
<sequence>MDYVNHKKAPGLPGNDRDGRACPGGSGRGRNELQQKATLPKTRALTIVSLLLAGLTFSGGLSLCEEKISSPRLLLEPSRLHPGQFLVVFLEGVDPDDEASFQTNLPQTTLKAYPYRQGLISLIGVDCRTPPGEYTISVRVRQKDLGLWQQKLKFVLEPKTFTTQHLEVSPKKLEVRSREKWQQDLSFILEARSKSCDLPLWEGGFLAPLKGRKTADFGLIRYINGKEAGRHSGVDIAAPNGTLVVAANSGIVCLARFLNVTGYTAIVDHGLNLFTSYCHLENLLVNEGQEVLKGQEIGQVGSTGFATGSHLHWGAIIGSIFVDPYLLVEKDPLDIFDRETG</sequence>
<dbReference type="InterPro" id="IPR011055">
    <property type="entry name" value="Dup_hybrid_motif"/>
</dbReference>
<dbReference type="PANTHER" id="PTHR21666:SF289">
    <property type="entry name" value="L-ALA--D-GLU ENDOPEPTIDASE"/>
    <property type="match status" value="1"/>
</dbReference>
<name>A0A523QHI7_UNCAE</name>
<dbReference type="PANTHER" id="PTHR21666">
    <property type="entry name" value="PEPTIDASE-RELATED"/>
    <property type="match status" value="1"/>
</dbReference>
<dbReference type="InterPro" id="IPR016047">
    <property type="entry name" value="M23ase_b-sheet_dom"/>
</dbReference>
<dbReference type="GO" id="GO:0004222">
    <property type="term" value="F:metalloendopeptidase activity"/>
    <property type="evidence" value="ECO:0007669"/>
    <property type="project" value="TreeGrafter"/>
</dbReference>
<evidence type="ECO:0000259" key="3">
    <source>
        <dbReference type="Pfam" id="PF01551"/>
    </source>
</evidence>
<dbReference type="Pfam" id="PF01551">
    <property type="entry name" value="Peptidase_M23"/>
    <property type="match status" value="1"/>
</dbReference>
<gene>
    <name evidence="4" type="ORF">E3J95_05625</name>
</gene>
<protein>
    <submittedName>
        <fullName evidence="4">M23 family metallopeptidase</fullName>
    </submittedName>
</protein>
<accession>A0A523QHI7</accession>
<dbReference type="EMBL" id="SOKU01000275">
    <property type="protein sequence ID" value="TES84966.1"/>
    <property type="molecule type" value="Genomic_DNA"/>
</dbReference>
<comment type="caution">
    <text evidence="4">The sequence shown here is derived from an EMBL/GenBank/DDBJ whole genome shotgun (WGS) entry which is preliminary data.</text>
</comment>
<evidence type="ECO:0000256" key="2">
    <source>
        <dbReference type="SAM" id="MobiDB-lite"/>
    </source>
</evidence>
<dbReference type="CDD" id="cd12797">
    <property type="entry name" value="M23_peptidase"/>
    <property type="match status" value="1"/>
</dbReference>
<feature type="domain" description="M23ase beta-sheet core" evidence="3">
    <location>
        <begin position="230"/>
        <end position="324"/>
    </location>
</feature>
<keyword evidence="1" id="KW-0732">Signal</keyword>
<dbReference type="Gene3D" id="2.70.70.10">
    <property type="entry name" value="Glucose Permease (Domain IIA)"/>
    <property type="match status" value="1"/>
</dbReference>
<organism evidence="4 5">
    <name type="scientific">Aerophobetes bacterium</name>
    <dbReference type="NCBI Taxonomy" id="2030807"/>
    <lineage>
        <taxon>Bacteria</taxon>
        <taxon>Candidatus Aerophobota</taxon>
    </lineage>
</organism>
<evidence type="ECO:0000313" key="5">
    <source>
        <dbReference type="Proteomes" id="UP000320781"/>
    </source>
</evidence>
<dbReference type="InterPro" id="IPR050570">
    <property type="entry name" value="Cell_wall_metabolism_enzyme"/>
</dbReference>
<proteinExistence type="predicted"/>
<dbReference type="SUPFAM" id="SSF51261">
    <property type="entry name" value="Duplicated hybrid motif"/>
    <property type="match status" value="1"/>
</dbReference>
<evidence type="ECO:0000256" key="1">
    <source>
        <dbReference type="ARBA" id="ARBA00022729"/>
    </source>
</evidence>
<evidence type="ECO:0000313" key="4">
    <source>
        <dbReference type="EMBL" id="TES84966.1"/>
    </source>
</evidence>
<reference evidence="4 5" key="1">
    <citation type="submission" date="2019-03" db="EMBL/GenBank/DDBJ databases">
        <title>Metabolic potential of uncultured bacteria and archaea associated with petroleum seepage in deep-sea sediments.</title>
        <authorList>
            <person name="Dong X."/>
            <person name="Hubert C."/>
        </authorList>
    </citation>
    <scope>NUCLEOTIDE SEQUENCE [LARGE SCALE GENOMIC DNA]</scope>
    <source>
        <strain evidence="4">E44_bin92</strain>
    </source>
</reference>